<evidence type="ECO:0000256" key="2">
    <source>
        <dbReference type="ARBA" id="ARBA00022598"/>
    </source>
</evidence>
<dbReference type="InterPro" id="IPR025110">
    <property type="entry name" value="AMP-bd_C"/>
</dbReference>
<dbReference type="GO" id="GO:0031956">
    <property type="term" value="F:medium-chain fatty acid-CoA ligase activity"/>
    <property type="evidence" value="ECO:0007669"/>
    <property type="project" value="TreeGrafter"/>
</dbReference>
<dbReference type="InterPro" id="IPR042099">
    <property type="entry name" value="ANL_N_sf"/>
</dbReference>
<feature type="domain" description="AMP-binding enzyme C-terminal" evidence="4">
    <location>
        <begin position="411"/>
        <end position="487"/>
    </location>
</feature>
<dbReference type="Gene3D" id="3.40.50.12780">
    <property type="entry name" value="N-terminal domain of ligase-like"/>
    <property type="match status" value="1"/>
</dbReference>
<proteinExistence type="inferred from homology"/>
<organism evidence="5">
    <name type="scientific">freshwater metagenome</name>
    <dbReference type="NCBI Taxonomy" id="449393"/>
    <lineage>
        <taxon>unclassified sequences</taxon>
        <taxon>metagenomes</taxon>
        <taxon>ecological metagenomes</taxon>
    </lineage>
</organism>
<keyword evidence="2" id="KW-0436">Ligase</keyword>
<evidence type="ECO:0000256" key="1">
    <source>
        <dbReference type="ARBA" id="ARBA00006432"/>
    </source>
</evidence>
<name>A0A6J7A9R6_9ZZZZ</name>
<dbReference type="AlphaFoldDB" id="A0A6J7A9R6"/>
<dbReference type="PANTHER" id="PTHR43201">
    <property type="entry name" value="ACYL-COA SYNTHETASE"/>
    <property type="match status" value="1"/>
</dbReference>
<sequence length="505" mass="55659">MNGYEGNRTLRGNHIAVRSEARSLTYSQLHDRASRLAQVLATEGLAEGHRIAIMMPNIVEFIECLAASAKLGCAALSVNFHLAPAELAYVLTDSQASVLIAHTDLKEVVSAAEPTCTVIFIGDESSSGYEARLAAASAEPVHYLWPAPWPVIYTSGTTGRPKGVVHGALASAEVLAYSQNMMAQMWGYTEADIHLVAGPLYHGGPQGYANLTLFAGGTVVLMTKWDAREFCRLVEQHQVTTTFLTPAHFIRLLELPPQEFAEFDLTSLRHVLHAGAPCPVSVKLRMIEALPHAEIWEFYGMSEGGATRASPAQFEERPGTVGPPWPGVELQIIDPETQEVLPAGRAGLVYVKPAYGRFHYHQDEAKTEDAWLADSFTVGDIGYLDSEGWLYLTDRHVDLVIKGGVNIYPRQIEEVLHQHPEVVDCAVFGIPHERDGEHLHAVVELRAGQSQATPQQLQDFCVLHLDRWSCPDSFEIIEELPRDPNGKVLKRVLRQQAWSDAGRNI</sequence>
<evidence type="ECO:0000313" key="6">
    <source>
        <dbReference type="EMBL" id="CAB5002365.1"/>
    </source>
</evidence>
<dbReference type="GO" id="GO:0006631">
    <property type="term" value="P:fatty acid metabolic process"/>
    <property type="evidence" value="ECO:0007669"/>
    <property type="project" value="TreeGrafter"/>
</dbReference>
<feature type="domain" description="AMP-dependent synthetase/ligase" evidence="3">
    <location>
        <begin position="12"/>
        <end position="352"/>
    </location>
</feature>
<dbReference type="EMBL" id="CAFAAQ010000356">
    <property type="protein sequence ID" value="CAB4829593.1"/>
    <property type="molecule type" value="Genomic_DNA"/>
</dbReference>
<dbReference type="Pfam" id="PF13193">
    <property type="entry name" value="AMP-binding_C"/>
    <property type="match status" value="1"/>
</dbReference>
<dbReference type="SUPFAM" id="SSF56801">
    <property type="entry name" value="Acetyl-CoA synthetase-like"/>
    <property type="match status" value="1"/>
</dbReference>
<dbReference type="PROSITE" id="PS00455">
    <property type="entry name" value="AMP_BINDING"/>
    <property type="match status" value="1"/>
</dbReference>
<reference evidence="5" key="1">
    <citation type="submission" date="2020-05" db="EMBL/GenBank/DDBJ databases">
        <authorList>
            <person name="Chiriac C."/>
            <person name="Salcher M."/>
            <person name="Ghai R."/>
            <person name="Kavagutti S V."/>
        </authorList>
    </citation>
    <scope>NUCLEOTIDE SEQUENCE</scope>
</reference>
<gene>
    <name evidence="5" type="ORF">UFOPK3046_02281</name>
    <name evidence="6" type="ORF">UFOPK3914_02219</name>
</gene>
<evidence type="ECO:0000259" key="4">
    <source>
        <dbReference type="Pfam" id="PF13193"/>
    </source>
</evidence>
<accession>A0A6J7A9R6</accession>
<dbReference type="PANTHER" id="PTHR43201:SF5">
    <property type="entry name" value="MEDIUM-CHAIN ACYL-COA LIGASE ACSF2, MITOCHONDRIAL"/>
    <property type="match status" value="1"/>
</dbReference>
<dbReference type="InterPro" id="IPR020845">
    <property type="entry name" value="AMP-binding_CS"/>
</dbReference>
<dbReference type="InterPro" id="IPR000873">
    <property type="entry name" value="AMP-dep_synth/lig_dom"/>
</dbReference>
<dbReference type="Pfam" id="PF00501">
    <property type="entry name" value="AMP-binding"/>
    <property type="match status" value="1"/>
</dbReference>
<dbReference type="InterPro" id="IPR045851">
    <property type="entry name" value="AMP-bd_C_sf"/>
</dbReference>
<comment type="similarity">
    <text evidence="1">Belongs to the ATP-dependent AMP-binding enzyme family.</text>
</comment>
<dbReference type="EMBL" id="CAFBOG010000334">
    <property type="protein sequence ID" value="CAB5002365.1"/>
    <property type="molecule type" value="Genomic_DNA"/>
</dbReference>
<dbReference type="Gene3D" id="3.30.300.30">
    <property type="match status" value="1"/>
</dbReference>
<evidence type="ECO:0000313" key="5">
    <source>
        <dbReference type="EMBL" id="CAB4829593.1"/>
    </source>
</evidence>
<evidence type="ECO:0000259" key="3">
    <source>
        <dbReference type="Pfam" id="PF00501"/>
    </source>
</evidence>
<protein>
    <submittedName>
        <fullName evidence="5">Unannotated protein</fullName>
    </submittedName>
</protein>